<dbReference type="AlphaFoldDB" id="A0A9D1QEU2"/>
<keyword evidence="2" id="KW-0012">Acyltransferase</keyword>
<comment type="caution">
    <text evidence="4">The sequence shown here is derived from an EMBL/GenBank/DDBJ whole genome shotgun (WGS) entry which is preliminary data.</text>
</comment>
<dbReference type="EMBL" id="DXHL01000021">
    <property type="protein sequence ID" value="HIW10736.1"/>
    <property type="molecule type" value="Genomic_DNA"/>
</dbReference>
<protein>
    <submittedName>
        <fullName evidence="4">GNAT family N-acetyltransferase</fullName>
    </submittedName>
</protein>
<reference evidence="4" key="1">
    <citation type="journal article" date="2021" name="PeerJ">
        <title>Extensive microbial diversity within the chicken gut microbiome revealed by metagenomics and culture.</title>
        <authorList>
            <person name="Gilroy R."/>
            <person name="Ravi A."/>
            <person name="Getino M."/>
            <person name="Pursley I."/>
            <person name="Horton D.L."/>
            <person name="Alikhan N.F."/>
            <person name="Baker D."/>
            <person name="Gharbi K."/>
            <person name="Hall N."/>
            <person name="Watson M."/>
            <person name="Adriaenssens E.M."/>
            <person name="Foster-Nyarko E."/>
            <person name="Jarju S."/>
            <person name="Secka A."/>
            <person name="Antonio M."/>
            <person name="Oren A."/>
            <person name="Chaudhuri R.R."/>
            <person name="La Ragione R."/>
            <person name="Hildebrand F."/>
            <person name="Pallen M.J."/>
        </authorList>
    </citation>
    <scope>NUCLEOTIDE SEQUENCE</scope>
    <source>
        <strain evidence="4">ChiBcec15-1070</strain>
    </source>
</reference>
<dbReference type="PANTHER" id="PTHR43877:SF1">
    <property type="entry name" value="ACETYLTRANSFERASE"/>
    <property type="match status" value="1"/>
</dbReference>
<evidence type="ECO:0000256" key="2">
    <source>
        <dbReference type="ARBA" id="ARBA00023315"/>
    </source>
</evidence>
<evidence type="ECO:0000256" key="1">
    <source>
        <dbReference type="ARBA" id="ARBA00022679"/>
    </source>
</evidence>
<dbReference type="PANTHER" id="PTHR43877">
    <property type="entry name" value="AMINOALKYLPHOSPHONATE N-ACETYLTRANSFERASE-RELATED-RELATED"/>
    <property type="match status" value="1"/>
</dbReference>
<dbReference type="GO" id="GO:0016747">
    <property type="term" value="F:acyltransferase activity, transferring groups other than amino-acyl groups"/>
    <property type="evidence" value="ECO:0007669"/>
    <property type="project" value="InterPro"/>
</dbReference>
<keyword evidence="1" id="KW-0808">Transferase</keyword>
<dbReference type="InterPro" id="IPR050832">
    <property type="entry name" value="Bact_Acetyltransf"/>
</dbReference>
<dbReference type="CDD" id="cd04301">
    <property type="entry name" value="NAT_SF"/>
    <property type="match status" value="1"/>
</dbReference>
<reference evidence="4" key="2">
    <citation type="submission" date="2021-04" db="EMBL/GenBank/DDBJ databases">
        <authorList>
            <person name="Gilroy R."/>
        </authorList>
    </citation>
    <scope>NUCLEOTIDE SEQUENCE</scope>
    <source>
        <strain evidence="4">ChiBcec15-1070</strain>
    </source>
</reference>
<evidence type="ECO:0000313" key="5">
    <source>
        <dbReference type="Proteomes" id="UP000823926"/>
    </source>
</evidence>
<organism evidence="4 5">
    <name type="scientific">Candidatus Rikenella faecigallinarum</name>
    <dbReference type="NCBI Taxonomy" id="2838745"/>
    <lineage>
        <taxon>Bacteria</taxon>
        <taxon>Pseudomonadati</taxon>
        <taxon>Bacteroidota</taxon>
        <taxon>Bacteroidia</taxon>
        <taxon>Bacteroidales</taxon>
        <taxon>Rikenellaceae</taxon>
        <taxon>Rikenella</taxon>
    </lineage>
</organism>
<proteinExistence type="predicted"/>
<dbReference type="Gene3D" id="3.40.630.30">
    <property type="match status" value="1"/>
</dbReference>
<dbReference type="InterPro" id="IPR016181">
    <property type="entry name" value="Acyl_CoA_acyltransferase"/>
</dbReference>
<evidence type="ECO:0000313" key="4">
    <source>
        <dbReference type="EMBL" id="HIW10736.1"/>
    </source>
</evidence>
<name>A0A9D1QEU2_9BACT</name>
<dbReference type="PROSITE" id="PS51186">
    <property type="entry name" value="GNAT"/>
    <property type="match status" value="1"/>
</dbReference>
<feature type="domain" description="N-acetyltransferase" evidence="3">
    <location>
        <begin position="3"/>
        <end position="167"/>
    </location>
</feature>
<dbReference type="SUPFAM" id="SSF55729">
    <property type="entry name" value="Acyl-CoA N-acyltransferases (Nat)"/>
    <property type="match status" value="1"/>
</dbReference>
<dbReference type="InterPro" id="IPR000182">
    <property type="entry name" value="GNAT_dom"/>
</dbReference>
<dbReference type="Proteomes" id="UP000823926">
    <property type="component" value="Unassembled WGS sequence"/>
</dbReference>
<gene>
    <name evidence="4" type="ORF">H9888_04445</name>
</gene>
<accession>A0A9D1QEU2</accession>
<evidence type="ECO:0000259" key="3">
    <source>
        <dbReference type="PROSITE" id="PS51186"/>
    </source>
</evidence>
<sequence>MQFEIQEATLGEWGEIQRVAQVAFPATYARILLPEQLDYMMDWMYSEASLRRQMTEEGHRYFVARDETGRAVGYVSIQPEEEGLYHLQKIYVLPEWQGCGVGQRLFERALQEVRAALPQGGRMELNVNRSNRAKGFYERMGMRVVREGDFPIGGGFFMNDYIMGMEV</sequence>
<dbReference type="Pfam" id="PF13673">
    <property type="entry name" value="Acetyltransf_10"/>
    <property type="match status" value="1"/>
</dbReference>